<dbReference type="PATRIC" id="fig|662477.6.peg.3022"/>
<dbReference type="EMBL" id="AOLQ01000065">
    <property type="protein sequence ID" value="EMA01835.1"/>
    <property type="molecule type" value="Genomic_DNA"/>
</dbReference>
<dbReference type="InterPro" id="IPR036388">
    <property type="entry name" value="WH-like_DNA-bd_sf"/>
</dbReference>
<keyword evidence="2" id="KW-1185">Reference proteome</keyword>
<dbReference type="AlphaFoldDB" id="M0J268"/>
<dbReference type="InterPro" id="IPR036390">
    <property type="entry name" value="WH_DNA-bd_sf"/>
</dbReference>
<accession>M0J268</accession>
<dbReference type="SUPFAM" id="SSF46785">
    <property type="entry name" value="Winged helix' DNA-binding domain"/>
    <property type="match status" value="1"/>
</dbReference>
<organism evidence="1 2">
    <name type="scientific">Haloarcula vallismortis ATCC 29715</name>
    <dbReference type="NCBI Taxonomy" id="662477"/>
    <lineage>
        <taxon>Archaea</taxon>
        <taxon>Methanobacteriati</taxon>
        <taxon>Methanobacteriota</taxon>
        <taxon>Stenosarchaea group</taxon>
        <taxon>Halobacteria</taxon>
        <taxon>Halobacteriales</taxon>
        <taxon>Haloarculaceae</taxon>
        <taxon>Haloarcula</taxon>
    </lineage>
</organism>
<dbReference type="InterPro" id="IPR011991">
    <property type="entry name" value="ArsR-like_HTH"/>
</dbReference>
<dbReference type="CDD" id="cd00090">
    <property type="entry name" value="HTH_ARSR"/>
    <property type="match status" value="1"/>
</dbReference>
<evidence type="ECO:0000313" key="2">
    <source>
        <dbReference type="Proteomes" id="UP000011534"/>
    </source>
</evidence>
<dbReference type="Gene3D" id="1.10.10.10">
    <property type="entry name" value="Winged helix-like DNA-binding domain superfamily/Winged helix DNA-binding domain"/>
    <property type="match status" value="1"/>
</dbReference>
<reference evidence="1 2" key="1">
    <citation type="journal article" date="2014" name="PLoS Genet.">
        <title>Phylogenetically driven sequencing of extremely halophilic archaea reveals strategies for static and dynamic osmo-response.</title>
        <authorList>
            <person name="Becker E.A."/>
            <person name="Seitzer P.M."/>
            <person name="Tritt A."/>
            <person name="Larsen D."/>
            <person name="Krusor M."/>
            <person name="Yao A.I."/>
            <person name="Wu D."/>
            <person name="Madern D."/>
            <person name="Eisen J.A."/>
            <person name="Darling A.E."/>
            <person name="Facciotti M.T."/>
        </authorList>
    </citation>
    <scope>NUCLEOTIDE SEQUENCE [LARGE SCALE GENOMIC DNA]</scope>
    <source>
        <strain evidence="1 2">ATCC 29715</strain>
    </source>
</reference>
<gene>
    <name evidence="1" type="ORF">C437_15486</name>
</gene>
<sequence>MSADVNFDDVSIVKSSKYREAVVRELAEGPATPSEIAEAVHEEIAHISRALNEMREDDLVELLVSEDRKKGRIYGLTDGGEKVQSYLSDR</sequence>
<evidence type="ECO:0000313" key="1">
    <source>
        <dbReference type="EMBL" id="EMA01835.1"/>
    </source>
</evidence>
<protein>
    <recommendedName>
        <fullName evidence="3">Transcription regulator</fullName>
    </recommendedName>
</protein>
<comment type="caution">
    <text evidence="1">The sequence shown here is derived from an EMBL/GenBank/DDBJ whole genome shotgun (WGS) entry which is preliminary data.</text>
</comment>
<dbReference type="Proteomes" id="UP000011534">
    <property type="component" value="Unassembled WGS sequence"/>
</dbReference>
<evidence type="ECO:0008006" key="3">
    <source>
        <dbReference type="Google" id="ProtNLM"/>
    </source>
</evidence>
<dbReference type="RefSeq" id="WP_004517871.1">
    <property type="nucleotide sequence ID" value="NZ_AOLQ01000065.1"/>
</dbReference>
<name>M0J268_HALVA</name>
<proteinExistence type="predicted"/>
<dbReference type="OrthoDB" id="74749at2157"/>